<gene>
    <name evidence="2" type="ORF">YBN1229_v1_0667</name>
</gene>
<dbReference type="KEGG" id="fiy:BN1229_v1_0667"/>
<feature type="compositionally biased region" description="Basic and acidic residues" evidence="1">
    <location>
        <begin position="32"/>
        <end position="42"/>
    </location>
</feature>
<evidence type="ECO:0000313" key="2">
    <source>
        <dbReference type="EMBL" id="CPR16136.1"/>
    </source>
</evidence>
<proteinExistence type="predicted"/>
<protein>
    <submittedName>
        <fullName evidence="2">Uncharacterized protein</fullName>
    </submittedName>
</protein>
<organism evidence="2 3">
    <name type="scientific">Candidatus Filomicrobium marinum</name>
    <dbReference type="NCBI Taxonomy" id="1608628"/>
    <lineage>
        <taxon>Bacteria</taxon>
        <taxon>Pseudomonadati</taxon>
        <taxon>Pseudomonadota</taxon>
        <taxon>Alphaproteobacteria</taxon>
        <taxon>Hyphomicrobiales</taxon>
        <taxon>Hyphomicrobiaceae</taxon>
        <taxon>Filomicrobium</taxon>
    </lineage>
</organism>
<evidence type="ECO:0000256" key="1">
    <source>
        <dbReference type="SAM" id="MobiDB-lite"/>
    </source>
</evidence>
<dbReference type="AlphaFoldDB" id="A0A0D6JB65"/>
<accession>A0A0D6JB65</accession>
<dbReference type="Proteomes" id="UP000033187">
    <property type="component" value="Chromosome 1"/>
</dbReference>
<feature type="region of interest" description="Disordered" evidence="1">
    <location>
        <begin position="23"/>
        <end position="42"/>
    </location>
</feature>
<sequence length="42" mass="4687">MSPPFVNMVTQCPVLFAEGFSMRAPPASDEMQEGHKTDYQVI</sequence>
<evidence type="ECO:0000313" key="3">
    <source>
        <dbReference type="Proteomes" id="UP000033187"/>
    </source>
</evidence>
<keyword evidence="3" id="KW-1185">Reference proteome</keyword>
<dbReference type="EMBL" id="LN829119">
    <property type="protein sequence ID" value="CPR16136.1"/>
    <property type="molecule type" value="Genomic_DNA"/>
</dbReference>
<reference evidence="3" key="1">
    <citation type="submission" date="2015-02" db="EMBL/GenBank/DDBJ databases">
        <authorList>
            <person name="Chooi Y.-H."/>
        </authorList>
    </citation>
    <scope>NUCLEOTIDE SEQUENCE [LARGE SCALE GENOMIC DNA]</scope>
    <source>
        <strain evidence="3">strain Y</strain>
    </source>
</reference>
<name>A0A0D6JB65_9HYPH</name>